<dbReference type="STRING" id="1477437.SAMN05444682_104224"/>
<dbReference type="InterPro" id="IPR051678">
    <property type="entry name" value="AGP_Transferase"/>
</dbReference>
<dbReference type="CDD" id="cd05152">
    <property type="entry name" value="MPH2"/>
    <property type="match status" value="1"/>
</dbReference>
<evidence type="ECO:0000313" key="3">
    <source>
        <dbReference type="Proteomes" id="UP000198670"/>
    </source>
</evidence>
<evidence type="ECO:0000259" key="1">
    <source>
        <dbReference type="Pfam" id="PF01636"/>
    </source>
</evidence>
<accession>A0A1I3IUZ2</accession>
<gene>
    <name evidence="2" type="ORF">SAMN05444682_104224</name>
</gene>
<dbReference type="PANTHER" id="PTHR21310">
    <property type="entry name" value="AMINOGLYCOSIDE PHOSPHOTRANSFERASE-RELATED-RELATED"/>
    <property type="match status" value="1"/>
</dbReference>
<dbReference type="EMBL" id="FOQO01000004">
    <property type="protein sequence ID" value="SFI51762.1"/>
    <property type="molecule type" value="Genomic_DNA"/>
</dbReference>
<reference evidence="2 3" key="1">
    <citation type="submission" date="2016-10" db="EMBL/GenBank/DDBJ databases">
        <authorList>
            <person name="de Groot N.N."/>
        </authorList>
    </citation>
    <scope>NUCLEOTIDE SEQUENCE [LARGE SCALE GENOMIC DNA]</scope>
    <source>
        <strain evidence="2 3">RK1</strain>
    </source>
</reference>
<protein>
    <submittedName>
        <fullName evidence="2">Macrolide phosphotransferase</fullName>
    </submittedName>
</protein>
<sequence length="294" mass="33389">MTIKDIQILAEEHGLLLTDEMSFNEMGIDFKVGFAKDHDGQQWLLRIPRRNDLGDQIEKEKRILSLVKRHLSVQVPDWKIATSKLVAYPLLKDKPALSFHEKTYEVTWNMDEHSPNYAPSLAKALVELHGIPEDDVLEKELKIMKPADLRPEIAKRLQLVKSELGISEELENRYQKWLDNDVLWPDFTVFIHGDLYAGHVMANPEGVVSGIIDWSTGHVSDLSQDFSGHMTVFGEKGLKELISEYEKQGGRVWNRLYEQAVERAAAAPLAYGFFAVETQDENHITAAKTQLGVG</sequence>
<organism evidence="2 3">
    <name type="scientific">Parapedobacter indicus</name>
    <dbReference type="NCBI Taxonomy" id="1477437"/>
    <lineage>
        <taxon>Bacteria</taxon>
        <taxon>Pseudomonadati</taxon>
        <taxon>Bacteroidota</taxon>
        <taxon>Sphingobacteriia</taxon>
        <taxon>Sphingobacteriales</taxon>
        <taxon>Sphingobacteriaceae</taxon>
        <taxon>Parapedobacter</taxon>
    </lineage>
</organism>
<dbReference type="Proteomes" id="UP000198670">
    <property type="component" value="Unassembled WGS sequence"/>
</dbReference>
<dbReference type="GO" id="GO:0016740">
    <property type="term" value="F:transferase activity"/>
    <property type="evidence" value="ECO:0007669"/>
    <property type="project" value="UniProtKB-KW"/>
</dbReference>
<dbReference type="InterPro" id="IPR011009">
    <property type="entry name" value="Kinase-like_dom_sf"/>
</dbReference>
<dbReference type="Gene3D" id="3.90.1200.10">
    <property type="match status" value="1"/>
</dbReference>
<dbReference type="AlphaFoldDB" id="A0A1I3IUZ2"/>
<dbReference type="RefSeq" id="WP_090626480.1">
    <property type="nucleotide sequence ID" value="NZ_FOQO01000004.1"/>
</dbReference>
<dbReference type="SUPFAM" id="SSF56112">
    <property type="entry name" value="Protein kinase-like (PK-like)"/>
    <property type="match status" value="1"/>
</dbReference>
<keyword evidence="3" id="KW-1185">Reference proteome</keyword>
<name>A0A1I3IUZ2_9SPHI</name>
<keyword evidence="2" id="KW-0808">Transferase</keyword>
<dbReference type="Pfam" id="PF01636">
    <property type="entry name" value="APH"/>
    <property type="match status" value="1"/>
</dbReference>
<dbReference type="OrthoDB" id="3806873at2"/>
<feature type="domain" description="Aminoglycoside phosphotransferase" evidence="1">
    <location>
        <begin position="26"/>
        <end position="257"/>
    </location>
</feature>
<proteinExistence type="predicted"/>
<dbReference type="InterPro" id="IPR002575">
    <property type="entry name" value="Aminoglycoside_PTrfase"/>
</dbReference>
<dbReference type="NCBIfam" id="NF000241">
    <property type="entry name" value="MPH_3"/>
    <property type="match status" value="1"/>
</dbReference>
<dbReference type="PANTHER" id="PTHR21310:SF15">
    <property type="entry name" value="AMINOGLYCOSIDE PHOSPHOTRANSFERASE DOMAIN-CONTAINING PROTEIN"/>
    <property type="match status" value="1"/>
</dbReference>
<dbReference type="Gene3D" id="3.30.200.20">
    <property type="entry name" value="Phosphorylase Kinase, domain 1"/>
    <property type="match status" value="1"/>
</dbReference>
<evidence type="ECO:0000313" key="2">
    <source>
        <dbReference type="EMBL" id="SFI51762.1"/>
    </source>
</evidence>